<dbReference type="Proteomes" id="UP000006462">
    <property type="component" value="Unassembled WGS sequence"/>
</dbReference>
<dbReference type="PANTHER" id="PTHR11014:SF63">
    <property type="entry name" value="METALLOPEPTIDASE, PUTATIVE (AFU_ORTHOLOGUE AFUA_6G09600)-RELATED"/>
    <property type="match status" value="1"/>
</dbReference>
<evidence type="ECO:0000313" key="3">
    <source>
        <dbReference type="Proteomes" id="UP000006462"/>
    </source>
</evidence>
<dbReference type="SUPFAM" id="SSF55031">
    <property type="entry name" value="Bacterial exopeptidase dimerisation domain"/>
    <property type="match status" value="1"/>
</dbReference>
<name>A0ABM9ZRI1_9BACT</name>
<feature type="domain" description="Peptidase M20 dimerisation" evidence="1">
    <location>
        <begin position="186"/>
        <end position="276"/>
    </location>
</feature>
<dbReference type="RefSeq" id="WP_009166066.1">
    <property type="nucleotide sequence ID" value="NZ_ADFP01000133.1"/>
</dbReference>
<dbReference type="PANTHER" id="PTHR11014">
    <property type="entry name" value="PEPTIDASE M20 FAMILY MEMBER"/>
    <property type="match status" value="1"/>
</dbReference>
<dbReference type="NCBIfam" id="TIGR01891">
    <property type="entry name" value="amidohydrolases"/>
    <property type="match status" value="1"/>
</dbReference>
<dbReference type="CDD" id="cd03886">
    <property type="entry name" value="M20_Acy1"/>
    <property type="match status" value="1"/>
</dbReference>
<dbReference type="GeneID" id="90987440"/>
<dbReference type="SUPFAM" id="SSF53187">
    <property type="entry name" value="Zn-dependent exopeptidases"/>
    <property type="match status" value="1"/>
</dbReference>
<dbReference type="InterPro" id="IPR002933">
    <property type="entry name" value="Peptidase_M20"/>
</dbReference>
<gene>
    <name evidence="2" type="ORF">HMPREF7215_1733</name>
</gene>
<dbReference type="InterPro" id="IPR036264">
    <property type="entry name" value="Bact_exopeptidase_dim_dom"/>
</dbReference>
<comment type="caution">
    <text evidence="2">The sequence shown here is derived from an EMBL/GenBank/DDBJ whole genome shotgun (WGS) entry which is preliminary data.</text>
</comment>
<organism evidence="2 3">
    <name type="scientific">Pyramidobacter piscolens W5455</name>
    <dbReference type="NCBI Taxonomy" id="352165"/>
    <lineage>
        <taxon>Bacteria</taxon>
        <taxon>Thermotogati</taxon>
        <taxon>Synergistota</taxon>
        <taxon>Synergistia</taxon>
        <taxon>Synergistales</taxon>
        <taxon>Dethiosulfovibrionaceae</taxon>
        <taxon>Pyramidobacter</taxon>
    </lineage>
</organism>
<dbReference type="EMBL" id="ADFP01000133">
    <property type="protein sequence ID" value="EFB89495.1"/>
    <property type="molecule type" value="Genomic_DNA"/>
</dbReference>
<protein>
    <submittedName>
        <fullName evidence="2">Amidohydrolase</fullName>
    </submittedName>
</protein>
<dbReference type="InterPro" id="IPR011650">
    <property type="entry name" value="Peptidase_M20_dimer"/>
</dbReference>
<keyword evidence="3" id="KW-1185">Reference proteome</keyword>
<dbReference type="Gene3D" id="3.40.630.10">
    <property type="entry name" value="Zn peptidases"/>
    <property type="match status" value="1"/>
</dbReference>
<proteinExistence type="predicted"/>
<sequence length="403" mass="42950">MNRIPIEDEIVALRRDLHRHPELSGQETRTAGIVAAELERLGLKVIRAPERGNSLLGVLDTGRPGRTLALRADMDALPLQENACNLKGLKAFVSEIDGAAHMCGHDFHTAGMLAAARRLSAMKERLRGQLIFCFESGEEMGLGDDARALLAELKPVDAVFGVHVQAAFPCGTVAVIDGSCTTGCETFAVKVRGKSAHGATPHLGLDPINCAAQILCGANAIVSRRVNAREAAVLTVCNFHGGSTWNRIPDECRMEGSLRFFSEQVGRDLHALLEQTAAGIAMADGCTAEVHWRNWCPPSVNDAALAALARAAAEKTGAEAIAGEPWMASETFARYREICPEVLAFVGCANPDKGCGAPQHSDRFDADEDCLPVSAALTAQFAQDFLGGQKGAAMPRPEICFAQ</sequence>
<dbReference type="InterPro" id="IPR017439">
    <property type="entry name" value="Amidohydrolase"/>
</dbReference>
<dbReference type="Gene3D" id="3.30.70.360">
    <property type="match status" value="1"/>
</dbReference>
<evidence type="ECO:0000259" key="1">
    <source>
        <dbReference type="Pfam" id="PF07687"/>
    </source>
</evidence>
<dbReference type="Pfam" id="PF01546">
    <property type="entry name" value="Peptidase_M20"/>
    <property type="match status" value="1"/>
</dbReference>
<evidence type="ECO:0000313" key="2">
    <source>
        <dbReference type="EMBL" id="EFB89495.1"/>
    </source>
</evidence>
<reference evidence="2 3" key="1">
    <citation type="submission" date="2009-12" db="EMBL/GenBank/DDBJ databases">
        <authorList>
            <person name="Shrivastava S."/>
            <person name="Madupu R."/>
            <person name="Durkin A.S."/>
            <person name="Torralba M."/>
            <person name="Methe B."/>
            <person name="Sutton G.G."/>
            <person name="Strausberg R.L."/>
            <person name="Nelson K.E."/>
        </authorList>
    </citation>
    <scope>NUCLEOTIDE SEQUENCE [LARGE SCALE GENOMIC DNA]</scope>
    <source>
        <strain evidence="2 3">W5455</strain>
    </source>
</reference>
<accession>A0ABM9ZRI1</accession>
<dbReference type="PIRSF" id="PIRSF005962">
    <property type="entry name" value="Pept_M20D_amidohydro"/>
    <property type="match status" value="1"/>
</dbReference>
<dbReference type="Pfam" id="PF07687">
    <property type="entry name" value="M20_dimer"/>
    <property type="match status" value="1"/>
</dbReference>